<comment type="caution">
    <text evidence="2">The sequence shown here is derived from an EMBL/GenBank/DDBJ whole genome shotgun (WGS) entry which is preliminary data.</text>
</comment>
<dbReference type="AlphaFoldDB" id="A0A834HN79"/>
<dbReference type="EMBL" id="JAACXV010014625">
    <property type="protein sequence ID" value="KAF7265397.1"/>
    <property type="molecule type" value="Genomic_DNA"/>
</dbReference>
<dbReference type="OrthoDB" id="368909at2759"/>
<dbReference type="Proteomes" id="UP000625711">
    <property type="component" value="Unassembled WGS sequence"/>
</dbReference>
<evidence type="ECO:0000313" key="2">
    <source>
        <dbReference type="EMBL" id="KAF7265397.1"/>
    </source>
</evidence>
<feature type="region of interest" description="Disordered" evidence="1">
    <location>
        <begin position="1"/>
        <end position="27"/>
    </location>
</feature>
<evidence type="ECO:0000313" key="3">
    <source>
        <dbReference type="Proteomes" id="UP000625711"/>
    </source>
</evidence>
<reference evidence="2" key="1">
    <citation type="submission" date="2020-08" db="EMBL/GenBank/DDBJ databases">
        <title>Genome sequencing and assembly of the red palm weevil Rhynchophorus ferrugineus.</title>
        <authorList>
            <person name="Dias G.B."/>
            <person name="Bergman C.M."/>
            <person name="Manee M."/>
        </authorList>
    </citation>
    <scope>NUCLEOTIDE SEQUENCE</scope>
    <source>
        <strain evidence="2">AA-2017</strain>
        <tissue evidence="2">Whole larva</tissue>
    </source>
</reference>
<sequence>MDNNISTSNPDSEEDRCASEPETEPSLQYIQKPINTSAGALKLRSWLNKTLKIEMTDGRTLNIFLLIRYN</sequence>
<feature type="compositionally biased region" description="Polar residues" evidence="1">
    <location>
        <begin position="1"/>
        <end position="10"/>
    </location>
</feature>
<protein>
    <submittedName>
        <fullName evidence="2">Uncharacterized protein</fullName>
    </submittedName>
</protein>
<evidence type="ECO:0000256" key="1">
    <source>
        <dbReference type="SAM" id="MobiDB-lite"/>
    </source>
</evidence>
<accession>A0A834HN79</accession>
<name>A0A834HN79_RHYFE</name>
<proteinExistence type="predicted"/>
<gene>
    <name evidence="2" type="ORF">GWI33_021190</name>
</gene>
<keyword evidence="3" id="KW-1185">Reference proteome</keyword>
<organism evidence="2 3">
    <name type="scientific">Rhynchophorus ferrugineus</name>
    <name type="common">Red palm weevil</name>
    <name type="synonym">Curculio ferrugineus</name>
    <dbReference type="NCBI Taxonomy" id="354439"/>
    <lineage>
        <taxon>Eukaryota</taxon>
        <taxon>Metazoa</taxon>
        <taxon>Ecdysozoa</taxon>
        <taxon>Arthropoda</taxon>
        <taxon>Hexapoda</taxon>
        <taxon>Insecta</taxon>
        <taxon>Pterygota</taxon>
        <taxon>Neoptera</taxon>
        <taxon>Endopterygota</taxon>
        <taxon>Coleoptera</taxon>
        <taxon>Polyphaga</taxon>
        <taxon>Cucujiformia</taxon>
        <taxon>Curculionidae</taxon>
        <taxon>Dryophthorinae</taxon>
        <taxon>Rhynchophorus</taxon>
    </lineage>
</organism>